<name>A0AAU7ZID4_9BACT</name>
<feature type="chain" id="PRO_5043560377" evidence="1">
    <location>
        <begin position="21"/>
        <end position="147"/>
    </location>
</feature>
<dbReference type="Gene3D" id="3.10.450.50">
    <property type="match status" value="1"/>
</dbReference>
<dbReference type="SUPFAM" id="SSF54427">
    <property type="entry name" value="NTF2-like"/>
    <property type="match status" value="1"/>
</dbReference>
<feature type="signal peptide" evidence="1">
    <location>
        <begin position="1"/>
        <end position="20"/>
    </location>
</feature>
<dbReference type="InterPro" id="IPR027843">
    <property type="entry name" value="DUF4440"/>
</dbReference>
<evidence type="ECO:0000256" key="1">
    <source>
        <dbReference type="SAM" id="SignalP"/>
    </source>
</evidence>
<sequence length="147" mass="16272">MKHSSLFSLLVCLFALPVFAQSDAAEQQVRTAEAAQVQAVLAEDAPTLDKLWSPQMIVNAPDNVVRSKPEVFGAMHAGMLKYSAYEQSIERVSVSQDVVAIMGQEMVKPLTGPNTGKIVQRRFLDIWQRSGTSWRQIARQATIISIK</sequence>
<evidence type="ECO:0000313" key="3">
    <source>
        <dbReference type="EMBL" id="XCB28060.1"/>
    </source>
</evidence>
<reference evidence="3" key="2">
    <citation type="journal article" date="2024" name="Environ. Microbiol.">
        <title>Genome analysis and description of Tunturibacter gen. nov. expands the diversity of Terriglobia in tundra soils.</title>
        <authorList>
            <person name="Messyasz A."/>
            <person name="Mannisto M.K."/>
            <person name="Kerkhof L.J."/>
            <person name="Haggblom M.M."/>
        </authorList>
    </citation>
    <scope>NUCLEOTIDE SEQUENCE</scope>
    <source>
        <strain evidence="3">M8UP23</strain>
    </source>
</reference>
<dbReference type="EMBL" id="CP132932">
    <property type="protein sequence ID" value="XCB28060.1"/>
    <property type="molecule type" value="Genomic_DNA"/>
</dbReference>
<proteinExistence type="predicted"/>
<keyword evidence="1" id="KW-0732">Signal</keyword>
<protein>
    <submittedName>
        <fullName evidence="3">Nuclear transport factor 2 family protein</fullName>
    </submittedName>
</protein>
<dbReference type="RefSeq" id="WP_353069998.1">
    <property type="nucleotide sequence ID" value="NZ_CP132932.1"/>
</dbReference>
<organism evidence="3">
    <name type="scientific">Tunturiibacter empetritectus</name>
    <dbReference type="NCBI Taxonomy" id="3069691"/>
    <lineage>
        <taxon>Bacteria</taxon>
        <taxon>Pseudomonadati</taxon>
        <taxon>Acidobacteriota</taxon>
        <taxon>Terriglobia</taxon>
        <taxon>Terriglobales</taxon>
        <taxon>Acidobacteriaceae</taxon>
        <taxon>Tunturiibacter</taxon>
    </lineage>
</organism>
<dbReference type="AlphaFoldDB" id="A0AAU7ZID4"/>
<dbReference type="KEGG" id="temp:RBB75_06995"/>
<evidence type="ECO:0000259" key="2">
    <source>
        <dbReference type="Pfam" id="PF14534"/>
    </source>
</evidence>
<dbReference type="InterPro" id="IPR032710">
    <property type="entry name" value="NTF2-like_dom_sf"/>
</dbReference>
<feature type="domain" description="DUF4440" evidence="2">
    <location>
        <begin position="29"/>
        <end position="135"/>
    </location>
</feature>
<accession>A0AAU7ZID4</accession>
<reference evidence="3" key="1">
    <citation type="submission" date="2023-08" db="EMBL/GenBank/DDBJ databases">
        <authorList>
            <person name="Messyasz A."/>
            <person name="Mannisto M.K."/>
            <person name="Kerkhof L.J."/>
            <person name="Haggblom M."/>
        </authorList>
    </citation>
    <scope>NUCLEOTIDE SEQUENCE</scope>
    <source>
        <strain evidence="3">M8UP23</strain>
    </source>
</reference>
<gene>
    <name evidence="3" type="ORF">RBB75_06995</name>
</gene>
<dbReference type="Pfam" id="PF14534">
    <property type="entry name" value="DUF4440"/>
    <property type="match status" value="1"/>
</dbReference>